<evidence type="ECO:0000313" key="2">
    <source>
        <dbReference type="Proteomes" id="UP000191901"/>
    </source>
</evidence>
<sequence length="88" mass="10090">MARIVVETTYDPPISQALWDELVERGMPCLVERNITWKQTYLSCDRKRSICELEAADADTVRAAYQRGDIPYDQIWSADLIETLPATI</sequence>
<dbReference type="Pfam" id="PF14026">
    <property type="entry name" value="SCO4226-like"/>
    <property type="match status" value="1"/>
</dbReference>
<dbReference type="AlphaFoldDB" id="A0A1Z3HM70"/>
<dbReference type="InterPro" id="IPR025336">
    <property type="entry name" value="SCO4226-like"/>
</dbReference>
<keyword evidence="2" id="KW-1185">Reference proteome</keyword>
<dbReference type="STRING" id="1641165.XM38_23000"/>
<organism evidence="1 2">
    <name type="scientific">Halomicronema hongdechloris C2206</name>
    <dbReference type="NCBI Taxonomy" id="1641165"/>
    <lineage>
        <taxon>Bacteria</taxon>
        <taxon>Bacillati</taxon>
        <taxon>Cyanobacteriota</taxon>
        <taxon>Cyanophyceae</taxon>
        <taxon>Nodosilineales</taxon>
        <taxon>Nodosilineaceae</taxon>
        <taxon>Halomicronema</taxon>
    </lineage>
</organism>
<name>A0A1Z3HM70_9CYAN</name>
<dbReference type="Proteomes" id="UP000191901">
    <property type="component" value="Chromosome"/>
</dbReference>
<gene>
    <name evidence="1" type="ORF">XM38_023550</name>
</gene>
<dbReference type="KEGG" id="hhg:XM38_023550"/>
<dbReference type="RefSeq" id="WP_088429862.1">
    <property type="nucleotide sequence ID" value="NZ_CP021983.2"/>
</dbReference>
<evidence type="ECO:0008006" key="3">
    <source>
        <dbReference type="Google" id="ProtNLM"/>
    </source>
</evidence>
<protein>
    <recommendedName>
        <fullName evidence="3">DUF4242 domain-containing protein</fullName>
    </recommendedName>
</protein>
<dbReference type="EMBL" id="CP021983">
    <property type="protein sequence ID" value="ASC71403.1"/>
    <property type="molecule type" value="Genomic_DNA"/>
</dbReference>
<proteinExistence type="predicted"/>
<accession>A0A1Z3HM70</accession>
<dbReference type="OrthoDB" id="9800027at2"/>
<reference evidence="1 2" key="1">
    <citation type="journal article" date="2016" name="Biochim. Biophys. Acta">
        <title>Characterization of red-shifted phycobilisomes isolated from the chlorophyll f-containing cyanobacterium Halomicronema hongdechloris.</title>
        <authorList>
            <person name="Li Y."/>
            <person name="Lin Y."/>
            <person name="Garvey C.J."/>
            <person name="Birch D."/>
            <person name="Corkery R.W."/>
            <person name="Loughlin P.C."/>
            <person name="Scheer H."/>
            <person name="Willows R.D."/>
            <person name="Chen M."/>
        </authorList>
    </citation>
    <scope>NUCLEOTIDE SEQUENCE [LARGE SCALE GENOMIC DNA]</scope>
    <source>
        <strain evidence="1 2">C2206</strain>
    </source>
</reference>
<evidence type="ECO:0000313" key="1">
    <source>
        <dbReference type="EMBL" id="ASC71403.1"/>
    </source>
</evidence>